<organism evidence="1 2">
    <name type="scientific">Halobacillus amylolyticus</name>
    <dbReference type="NCBI Taxonomy" id="2932259"/>
    <lineage>
        <taxon>Bacteria</taxon>
        <taxon>Bacillati</taxon>
        <taxon>Bacillota</taxon>
        <taxon>Bacilli</taxon>
        <taxon>Bacillales</taxon>
        <taxon>Bacillaceae</taxon>
        <taxon>Halobacillus</taxon>
    </lineage>
</organism>
<evidence type="ECO:0000313" key="1">
    <source>
        <dbReference type="EMBL" id="UOR11632.1"/>
    </source>
</evidence>
<dbReference type="Proteomes" id="UP000830326">
    <property type="component" value="Chromosome"/>
</dbReference>
<reference evidence="1" key="1">
    <citation type="submission" date="2022-04" db="EMBL/GenBank/DDBJ databases">
        <title>Halobacillus sp. isolated from saltern.</title>
        <authorList>
            <person name="Won M."/>
            <person name="Lee C.-M."/>
            <person name="Woen H.-Y."/>
            <person name="Kwon S.-W."/>
        </authorList>
    </citation>
    <scope>NUCLEOTIDE SEQUENCE</scope>
    <source>
        <strain evidence="1">SSHM10-5</strain>
    </source>
</reference>
<dbReference type="EMBL" id="CP095075">
    <property type="protein sequence ID" value="UOR11632.1"/>
    <property type="molecule type" value="Genomic_DNA"/>
</dbReference>
<dbReference type="RefSeq" id="WP_245031781.1">
    <property type="nucleotide sequence ID" value="NZ_CP095075.1"/>
</dbReference>
<proteinExistence type="predicted"/>
<sequence length="77" mass="9290">MKEMIYQAFTNMKDYETVVLQIISDMGIIGKKEDFMVEGLQAIHKYKKLHPEYEYTTNYQIYLVVQDHFRSLLVRHD</sequence>
<protein>
    <submittedName>
        <fullName evidence="1">Uncharacterized protein</fullName>
    </submittedName>
</protein>
<gene>
    <name evidence="1" type="ORF">MUO15_18960</name>
</gene>
<name>A0ABY4HA11_9BACI</name>
<evidence type="ECO:0000313" key="2">
    <source>
        <dbReference type="Proteomes" id="UP000830326"/>
    </source>
</evidence>
<keyword evidence="2" id="KW-1185">Reference proteome</keyword>
<accession>A0ABY4HA11</accession>